<dbReference type="OrthoDB" id="269227at2759"/>
<evidence type="ECO:0000256" key="2">
    <source>
        <dbReference type="ARBA" id="ARBA00010790"/>
    </source>
</evidence>
<dbReference type="InterPro" id="IPR036188">
    <property type="entry name" value="FAD/NAD-bd_sf"/>
</dbReference>
<proteinExistence type="inferred from homology"/>
<dbReference type="InterPro" id="IPR012132">
    <property type="entry name" value="GMC_OxRdtase"/>
</dbReference>
<dbReference type="SUPFAM" id="SSF54373">
    <property type="entry name" value="FAD-linked reductases, C-terminal domain"/>
    <property type="match status" value="1"/>
</dbReference>
<gene>
    <name evidence="9" type="ORF">G7Y89_g7866</name>
</gene>
<evidence type="ECO:0000256" key="4">
    <source>
        <dbReference type="ARBA" id="ARBA00022827"/>
    </source>
</evidence>
<protein>
    <recommendedName>
        <fullName evidence="7 8">Glucose-methanol-choline oxidoreductase N-terminal domain-containing protein</fullName>
    </recommendedName>
</protein>
<evidence type="ECO:0000313" key="10">
    <source>
        <dbReference type="Proteomes" id="UP000566819"/>
    </source>
</evidence>
<evidence type="ECO:0000259" key="8">
    <source>
        <dbReference type="PROSITE" id="PS00624"/>
    </source>
</evidence>
<feature type="domain" description="Glucose-methanol-choline oxidoreductase N-terminal" evidence="8">
    <location>
        <begin position="784"/>
        <end position="798"/>
    </location>
</feature>
<sequence length="1089" mass="119985">MRKRTSAPRRLMGSGGSMEDWRKIAGTSPLIKPPGFRKKISAYLAEPGITQAGFLREVAKTYPDSRKIQSKVLDDFLSKGASAGSTSVVFYSSYVFFEKMRIRDRKPKSKHRLEMEKLHPHGFETQTTRQLCDMYGERAVHTKTSTRRREALIRGNFSRMTGVSPTLQEEIRPRRDGMHVLHAQAAGTGPGGFSVIQFDLNLAKKLEFCTCEPLGQLEAKTMRGGPIAMAVHIAPASDYDPSSPPNSSIGMSIQELRSVYFFKNVTAPTLITWHKCNFWNSHVMSLAFSEPSVRHAIIAMSVAQEHMSDVYDVIQGDVQIHESVTEARKKFALEHYTKSVALLAKCIGEGGAGIQETAMINCIIFVTYNFMCADLNTAMSHLRSGGKIYDKWDKVRRGAKYGGEASLDVDLASMFKILGLYALEDDSPQPTPLEQYHTFPNLSNAKWSIENLIAEGTSHFRDGSMRSFNSPDNPPTRHVQETENAYHYKLKQWAFDFESLVYSINREFTVEEQDEITSLRGGTAGLAVANRLSEISSMSVAVIEAGDKVFNNPNVTNPNAFTVALETSIDWQYSTTNQTHADGRIMPYHSGKALGGTSTINGMTYIRAEKSQINTWGVLGNEGWSWDELLPYYKKSEDFSIPTLAQAASGATYDPDYHGEAGPLKVGFTYGTLNGSLFDIVKATWNGLGIPTNTDLNGGQVRGISVFPSTVDRDANLREDAAKAYYYPFQSRPNLFVFLNTTANKIVWEETTDAEKIASGVQVALANGTLTTLNAKREVIVSAGSLRSPAILELSGVGNPDILSKFNIPCIVPLPGVGENLQEQPNNDFAGFLNTTQNGSVPYVTYASLPDFLPSLSLPNRTVLPLWANKIANSLKTSLPTSTILHLLTIQYDLLTQQPNPVPDAEILFASTPSYGAGPSTLLVTAFWLLLPFSRGNIHIQSSDPSVYPAINPNFFLVDFDLEVTVELARFVRRFWTSEPIAGFVQMISPDFRVIGQNATDEVWGSWVKENFVGNSHPIATAAMMPKELGGVVDARLKVYGTVNVRVVDASVMPFQVSGHLSSTVYAIAEKAADMIKEDMGGDDYTAEV</sequence>
<accession>A0A8H4W3E0</accession>
<dbReference type="AlphaFoldDB" id="A0A8H4W3E0"/>
<dbReference type="InterPro" id="IPR000172">
    <property type="entry name" value="GMC_OxRdtase_N"/>
</dbReference>
<evidence type="ECO:0000256" key="6">
    <source>
        <dbReference type="RuleBase" id="RU003968"/>
    </source>
</evidence>
<name>A0A8H4W3E0_9HELO</name>
<dbReference type="PROSITE" id="PS00623">
    <property type="entry name" value="GMC_OXRED_1"/>
    <property type="match status" value="1"/>
</dbReference>
<comment type="similarity">
    <text evidence="2 6">Belongs to the GMC oxidoreductase family.</text>
</comment>
<evidence type="ECO:0000256" key="5">
    <source>
        <dbReference type="ARBA" id="ARBA00023002"/>
    </source>
</evidence>
<dbReference type="InterPro" id="IPR007867">
    <property type="entry name" value="GMC_OxRtase_C"/>
</dbReference>
<keyword evidence="3 6" id="KW-0285">Flavoprotein</keyword>
<comment type="cofactor">
    <cofactor evidence="1">
        <name>FAD</name>
        <dbReference type="ChEBI" id="CHEBI:57692"/>
    </cofactor>
</comment>
<dbReference type="Pfam" id="PF00732">
    <property type="entry name" value="GMC_oxred_N"/>
    <property type="match status" value="1"/>
</dbReference>
<dbReference type="Gene3D" id="4.10.450.10">
    <property type="entry name" value="Glucose Oxidase, domain 2"/>
    <property type="match status" value="1"/>
</dbReference>
<reference evidence="9 10" key="1">
    <citation type="submission" date="2020-03" db="EMBL/GenBank/DDBJ databases">
        <title>Draft Genome Sequence of Cudoniella acicularis.</title>
        <authorList>
            <person name="Buettner E."/>
            <person name="Kellner H."/>
        </authorList>
    </citation>
    <scope>NUCLEOTIDE SEQUENCE [LARGE SCALE GENOMIC DNA]</scope>
    <source>
        <strain evidence="9 10">DSM 108380</strain>
    </source>
</reference>
<feature type="domain" description="Glucose-methanol-choline oxidoreductase N-terminal" evidence="7">
    <location>
        <begin position="591"/>
        <end position="614"/>
    </location>
</feature>
<dbReference type="PROSITE" id="PS00624">
    <property type="entry name" value="GMC_OXRED_2"/>
    <property type="match status" value="1"/>
</dbReference>
<organism evidence="9 10">
    <name type="scientific">Cudoniella acicularis</name>
    <dbReference type="NCBI Taxonomy" id="354080"/>
    <lineage>
        <taxon>Eukaryota</taxon>
        <taxon>Fungi</taxon>
        <taxon>Dikarya</taxon>
        <taxon>Ascomycota</taxon>
        <taxon>Pezizomycotina</taxon>
        <taxon>Leotiomycetes</taxon>
        <taxon>Helotiales</taxon>
        <taxon>Tricladiaceae</taxon>
        <taxon>Cudoniella</taxon>
    </lineage>
</organism>
<evidence type="ECO:0000313" key="9">
    <source>
        <dbReference type="EMBL" id="KAF4630270.1"/>
    </source>
</evidence>
<comment type="caution">
    <text evidence="9">The sequence shown here is derived from an EMBL/GenBank/DDBJ whole genome shotgun (WGS) entry which is preliminary data.</text>
</comment>
<dbReference type="Pfam" id="PF05199">
    <property type="entry name" value="GMC_oxred_C"/>
    <property type="match status" value="1"/>
</dbReference>
<dbReference type="GO" id="GO:0050660">
    <property type="term" value="F:flavin adenine dinucleotide binding"/>
    <property type="evidence" value="ECO:0007669"/>
    <property type="project" value="InterPro"/>
</dbReference>
<evidence type="ECO:0000256" key="1">
    <source>
        <dbReference type="ARBA" id="ARBA00001974"/>
    </source>
</evidence>
<dbReference type="PANTHER" id="PTHR11552">
    <property type="entry name" value="GLUCOSE-METHANOL-CHOLINE GMC OXIDOREDUCTASE"/>
    <property type="match status" value="1"/>
</dbReference>
<evidence type="ECO:0000256" key="3">
    <source>
        <dbReference type="ARBA" id="ARBA00022630"/>
    </source>
</evidence>
<keyword evidence="4 6" id="KW-0274">FAD</keyword>
<evidence type="ECO:0000259" key="7">
    <source>
        <dbReference type="PROSITE" id="PS00623"/>
    </source>
</evidence>
<dbReference type="SUPFAM" id="SSF51905">
    <property type="entry name" value="FAD/NAD(P)-binding domain"/>
    <property type="match status" value="1"/>
</dbReference>
<dbReference type="Proteomes" id="UP000566819">
    <property type="component" value="Unassembled WGS sequence"/>
</dbReference>
<dbReference type="InterPro" id="IPR027424">
    <property type="entry name" value="Glucose_Oxidase_domain_2"/>
</dbReference>
<dbReference type="PANTHER" id="PTHR11552:SF201">
    <property type="entry name" value="GLUCOSE-METHANOL-CHOLINE OXIDOREDUCTASE N-TERMINAL DOMAIN-CONTAINING PROTEIN"/>
    <property type="match status" value="1"/>
</dbReference>
<dbReference type="GO" id="GO:0016614">
    <property type="term" value="F:oxidoreductase activity, acting on CH-OH group of donors"/>
    <property type="evidence" value="ECO:0007669"/>
    <property type="project" value="InterPro"/>
</dbReference>
<dbReference type="Gene3D" id="3.30.560.10">
    <property type="entry name" value="Glucose Oxidase, domain 3"/>
    <property type="match status" value="1"/>
</dbReference>
<dbReference type="Gene3D" id="3.50.50.60">
    <property type="entry name" value="FAD/NAD(P)-binding domain"/>
    <property type="match status" value="1"/>
</dbReference>
<dbReference type="EMBL" id="JAAMPI010000568">
    <property type="protein sequence ID" value="KAF4630270.1"/>
    <property type="molecule type" value="Genomic_DNA"/>
</dbReference>
<keyword evidence="10" id="KW-1185">Reference proteome</keyword>
<keyword evidence="5" id="KW-0560">Oxidoreductase</keyword>